<accession>A0A0F9TAU5</accession>
<dbReference type="EMBL" id="LAZR01000265">
    <property type="protein sequence ID" value="KKN78325.1"/>
    <property type="molecule type" value="Genomic_DNA"/>
</dbReference>
<name>A0A0F9TAU5_9ZZZZ</name>
<comment type="caution">
    <text evidence="1">The sequence shown here is derived from an EMBL/GenBank/DDBJ whole genome shotgun (WGS) entry which is preliminary data.</text>
</comment>
<organism evidence="1">
    <name type="scientific">marine sediment metagenome</name>
    <dbReference type="NCBI Taxonomy" id="412755"/>
    <lineage>
        <taxon>unclassified sequences</taxon>
        <taxon>metagenomes</taxon>
        <taxon>ecological metagenomes</taxon>
    </lineage>
</organism>
<gene>
    <name evidence="1" type="ORF">LCGC14_0351840</name>
</gene>
<proteinExistence type="predicted"/>
<dbReference type="AlphaFoldDB" id="A0A0F9TAU5"/>
<sequence length="73" mass="8234">MITSSGAKCDVCGVFILPIDPNERVNNFTIQGIKQTLHCDNKCKKIVLNSFKQKDWKLLPSGPLRSVFEKKVL</sequence>
<evidence type="ECO:0000313" key="1">
    <source>
        <dbReference type="EMBL" id="KKN78325.1"/>
    </source>
</evidence>
<reference evidence="1" key="1">
    <citation type="journal article" date="2015" name="Nature">
        <title>Complex archaea that bridge the gap between prokaryotes and eukaryotes.</title>
        <authorList>
            <person name="Spang A."/>
            <person name="Saw J.H."/>
            <person name="Jorgensen S.L."/>
            <person name="Zaremba-Niedzwiedzka K."/>
            <person name="Martijn J."/>
            <person name="Lind A.E."/>
            <person name="van Eijk R."/>
            <person name="Schleper C."/>
            <person name="Guy L."/>
            <person name="Ettema T.J."/>
        </authorList>
    </citation>
    <scope>NUCLEOTIDE SEQUENCE</scope>
</reference>
<protein>
    <submittedName>
        <fullName evidence="1">Uncharacterized protein</fullName>
    </submittedName>
</protein>